<sequence length="189" mass="20279">MVAFFVMAIAGSLPNLFVGISSALHKIPQLSFGDVVGGNLVDLTIVVALAALIAKGLPAKSRMVQTSSIFTICIAILPLLLILDGVLGRGDGIFLILAFAFYVFWLFSREERFKKVYEENKISIAKEFKVFIKDLGKVILGIIFLLVAAEGIVKSAQFFAGSFNLPIALIGILIVGLGNALPEAYFAIA</sequence>
<feature type="transmembrane region" description="Helical" evidence="5">
    <location>
        <begin position="69"/>
        <end position="87"/>
    </location>
</feature>
<feature type="non-terminal residue" evidence="7">
    <location>
        <position position="189"/>
    </location>
</feature>
<evidence type="ECO:0000256" key="4">
    <source>
        <dbReference type="ARBA" id="ARBA00023136"/>
    </source>
</evidence>
<evidence type="ECO:0000256" key="3">
    <source>
        <dbReference type="ARBA" id="ARBA00022989"/>
    </source>
</evidence>
<proteinExistence type="predicted"/>
<dbReference type="Gene3D" id="1.20.1420.30">
    <property type="entry name" value="NCX, central ion-binding region"/>
    <property type="match status" value="1"/>
</dbReference>
<dbReference type="PANTHER" id="PTHR10846:SF8">
    <property type="entry name" value="INNER MEMBRANE PROTEIN YRBG"/>
    <property type="match status" value="1"/>
</dbReference>
<dbReference type="InterPro" id="IPR004837">
    <property type="entry name" value="NaCa_Exmemb"/>
</dbReference>
<comment type="subcellular location">
    <subcellularLocation>
        <location evidence="1">Membrane</location>
        <topology evidence="1">Multi-pass membrane protein</topology>
    </subcellularLocation>
</comment>
<comment type="caution">
    <text evidence="7">The sequence shown here is derived from an EMBL/GenBank/DDBJ whole genome shotgun (WGS) entry which is preliminary data.</text>
</comment>
<evidence type="ECO:0000313" key="7">
    <source>
        <dbReference type="EMBL" id="GAI50307.1"/>
    </source>
</evidence>
<accession>X1P1W9</accession>
<feature type="domain" description="Sodium/calcium exchanger membrane region" evidence="6">
    <location>
        <begin position="138"/>
        <end position="188"/>
    </location>
</feature>
<dbReference type="EMBL" id="BARV01036085">
    <property type="protein sequence ID" value="GAI50307.1"/>
    <property type="molecule type" value="Genomic_DNA"/>
</dbReference>
<dbReference type="AlphaFoldDB" id="X1P1W9"/>
<evidence type="ECO:0000256" key="2">
    <source>
        <dbReference type="ARBA" id="ARBA00022692"/>
    </source>
</evidence>
<feature type="transmembrane region" description="Helical" evidence="5">
    <location>
        <begin position="130"/>
        <end position="153"/>
    </location>
</feature>
<keyword evidence="3 5" id="KW-1133">Transmembrane helix</keyword>
<gene>
    <name evidence="7" type="ORF">S06H3_56136</name>
</gene>
<feature type="transmembrane region" description="Helical" evidence="5">
    <location>
        <begin position="93"/>
        <end position="109"/>
    </location>
</feature>
<feature type="transmembrane region" description="Helical" evidence="5">
    <location>
        <begin position="39"/>
        <end position="57"/>
    </location>
</feature>
<dbReference type="PANTHER" id="PTHR10846">
    <property type="entry name" value="SODIUM/POTASSIUM/CALCIUM EXCHANGER"/>
    <property type="match status" value="1"/>
</dbReference>
<feature type="transmembrane region" description="Helical" evidence="5">
    <location>
        <begin position="165"/>
        <end position="188"/>
    </location>
</feature>
<organism evidence="7">
    <name type="scientific">marine sediment metagenome</name>
    <dbReference type="NCBI Taxonomy" id="412755"/>
    <lineage>
        <taxon>unclassified sequences</taxon>
        <taxon>metagenomes</taxon>
        <taxon>ecological metagenomes</taxon>
    </lineage>
</organism>
<keyword evidence="4 5" id="KW-0472">Membrane</keyword>
<reference evidence="7" key="1">
    <citation type="journal article" date="2014" name="Front. Microbiol.">
        <title>High frequency of phylogenetically diverse reductive dehalogenase-homologous genes in deep subseafloor sedimentary metagenomes.</title>
        <authorList>
            <person name="Kawai M."/>
            <person name="Futagami T."/>
            <person name="Toyoda A."/>
            <person name="Takaki Y."/>
            <person name="Nishi S."/>
            <person name="Hori S."/>
            <person name="Arai W."/>
            <person name="Tsubouchi T."/>
            <person name="Morono Y."/>
            <person name="Uchiyama I."/>
            <person name="Ito T."/>
            <person name="Fujiyama A."/>
            <person name="Inagaki F."/>
            <person name="Takami H."/>
        </authorList>
    </citation>
    <scope>NUCLEOTIDE SEQUENCE</scope>
    <source>
        <strain evidence="7">Expedition CK06-06</strain>
    </source>
</reference>
<keyword evidence="2 5" id="KW-0812">Transmembrane</keyword>
<feature type="domain" description="Sodium/calcium exchanger membrane region" evidence="6">
    <location>
        <begin position="2"/>
        <end position="107"/>
    </location>
</feature>
<dbReference type="InterPro" id="IPR044880">
    <property type="entry name" value="NCX_ion-bd_dom_sf"/>
</dbReference>
<evidence type="ECO:0000259" key="6">
    <source>
        <dbReference type="Pfam" id="PF01699"/>
    </source>
</evidence>
<dbReference type="GO" id="GO:0005886">
    <property type="term" value="C:plasma membrane"/>
    <property type="evidence" value="ECO:0007669"/>
    <property type="project" value="TreeGrafter"/>
</dbReference>
<dbReference type="Pfam" id="PF01699">
    <property type="entry name" value="Na_Ca_ex"/>
    <property type="match status" value="2"/>
</dbReference>
<protein>
    <recommendedName>
        <fullName evidence="6">Sodium/calcium exchanger membrane region domain-containing protein</fullName>
    </recommendedName>
</protein>
<dbReference type="GO" id="GO:0005262">
    <property type="term" value="F:calcium channel activity"/>
    <property type="evidence" value="ECO:0007669"/>
    <property type="project" value="TreeGrafter"/>
</dbReference>
<evidence type="ECO:0000256" key="1">
    <source>
        <dbReference type="ARBA" id="ARBA00004141"/>
    </source>
</evidence>
<dbReference type="InterPro" id="IPR004481">
    <property type="entry name" value="K/Na/Ca-exchanger"/>
</dbReference>
<dbReference type="GO" id="GO:0008273">
    <property type="term" value="F:calcium, potassium:sodium antiporter activity"/>
    <property type="evidence" value="ECO:0007669"/>
    <property type="project" value="TreeGrafter"/>
</dbReference>
<dbReference type="GO" id="GO:0006874">
    <property type="term" value="P:intracellular calcium ion homeostasis"/>
    <property type="evidence" value="ECO:0007669"/>
    <property type="project" value="TreeGrafter"/>
</dbReference>
<name>X1P1W9_9ZZZZ</name>
<evidence type="ECO:0000256" key="5">
    <source>
        <dbReference type="SAM" id="Phobius"/>
    </source>
</evidence>